<gene>
    <name evidence="7" type="ORF">SAMN05421693_11631</name>
</gene>
<evidence type="ECO:0000256" key="2">
    <source>
        <dbReference type="ARBA" id="ARBA00022481"/>
    </source>
</evidence>
<dbReference type="InterPro" id="IPR002416">
    <property type="entry name" value="T2SS_protein-GspH"/>
</dbReference>
<protein>
    <submittedName>
        <fullName evidence="7">General secretion pathway protein H</fullName>
    </submittedName>
</protein>
<dbReference type="SUPFAM" id="SSF54523">
    <property type="entry name" value="Pili subunits"/>
    <property type="match status" value="1"/>
</dbReference>
<dbReference type="Gene3D" id="3.55.40.10">
    <property type="entry name" value="minor pseudopilin epsh domain"/>
    <property type="match status" value="1"/>
</dbReference>
<name>A0A1H9D4Y8_9GAMM</name>
<dbReference type="RefSeq" id="WP_090206892.1">
    <property type="nucleotide sequence ID" value="NZ_FOFO01000016.1"/>
</dbReference>
<keyword evidence="4 6" id="KW-1133">Transmembrane helix</keyword>
<keyword evidence="3 6" id="KW-0812">Transmembrane</keyword>
<evidence type="ECO:0000256" key="3">
    <source>
        <dbReference type="ARBA" id="ARBA00022692"/>
    </source>
</evidence>
<dbReference type="GO" id="GO:0016020">
    <property type="term" value="C:membrane"/>
    <property type="evidence" value="ECO:0007669"/>
    <property type="project" value="UniProtKB-SubCell"/>
</dbReference>
<dbReference type="Pfam" id="PF07963">
    <property type="entry name" value="N_methyl"/>
    <property type="match status" value="1"/>
</dbReference>
<dbReference type="Proteomes" id="UP000199496">
    <property type="component" value="Unassembled WGS sequence"/>
</dbReference>
<dbReference type="STRING" id="867345.SAMN05421693_11631"/>
<dbReference type="NCBIfam" id="TIGR02532">
    <property type="entry name" value="IV_pilin_GFxxxE"/>
    <property type="match status" value="1"/>
</dbReference>
<evidence type="ECO:0000313" key="7">
    <source>
        <dbReference type="EMBL" id="SEQ08552.1"/>
    </source>
</evidence>
<dbReference type="InterPro" id="IPR012902">
    <property type="entry name" value="N_methyl_site"/>
</dbReference>
<dbReference type="InterPro" id="IPR045584">
    <property type="entry name" value="Pilin-like"/>
</dbReference>
<dbReference type="GO" id="GO:0015627">
    <property type="term" value="C:type II protein secretion system complex"/>
    <property type="evidence" value="ECO:0007669"/>
    <property type="project" value="InterPro"/>
</dbReference>
<evidence type="ECO:0000256" key="1">
    <source>
        <dbReference type="ARBA" id="ARBA00004167"/>
    </source>
</evidence>
<dbReference type="AlphaFoldDB" id="A0A1H9D4Y8"/>
<dbReference type="OrthoDB" id="5795281at2"/>
<evidence type="ECO:0000256" key="4">
    <source>
        <dbReference type="ARBA" id="ARBA00022989"/>
    </source>
</evidence>
<dbReference type="EMBL" id="FOFO01000016">
    <property type="protein sequence ID" value="SEQ08552.1"/>
    <property type="molecule type" value="Genomic_DNA"/>
</dbReference>
<dbReference type="GO" id="GO:0015628">
    <property type="term" value="P:protein secretion by the type II secretion system"/>
    <property type="evidence" value="ECO:0007669"/>
    <property type="project" value="InterPro"/>
</dbReference>
<keyword evidence="5 6" id="KW-0472">Membrane</keyword>
<evidence type="ECO:0000256" key="6">
    <source>
        <dbReference type="SAM" id="Phobius"/>
    </source>
</evidence>
<comment type="subcellular location">
    <subcellularLocation>
        <location evidence="1">Membrane</location>
        <topology evidence="1">Single-pass membrane protein</topology>
    </subcellularLocation>
</comment>
<keyword evidence="2" id="KW-0488">Methylation</keyword>
<reference evidence="7 8" key="1">
    <citation type="submission" date="2016-10" db="EMBL/GenBank/DDBJ databases">
        <authorList>
            <person name="de Groot N.N."/>
        </authorList>
    </citation>
    <scope>NUCLEOTIDE SEQUENCE [LARGE SCALE GENOMIC DNA]</scope>
    <source>
        <strain evidence="7 8">B7-7</strain>
    </source>
</reference>
<evidence type="ECO:0000313" key="8">
    <source>
        <dbReference type="Proteomes" id="UP000199496"/>
    </source>
</evidence>
<dbReference type="PROSITE" id="PS00409">
    <property type="entry name" value="PROKAR_NTER_METHYL"/>
    <property type="match status" value="1"/>
</dbReference>
<organism evidence="7 8">
    <name type="scientific">Ectothiorhodospira magna</name>
    <dbReference type="NCBI Taxonomy" id="867345"/>
    <lineage>
        <taxon>Bacteria</taxon>
        <taxon>Pseudomonadati</taxon>
        <taxon>Pseudomonadota</taxon>
        <taxon>Gammaproteobacteria</taxon>
        <taxon>Chromatiales</taxon>
        <taxon>Ectothiorhodospiraceae</taxon>
        <taxon>Ectothiorhodospira</taxon>
    </lineage>
</organism>
<evidence type="ECO:0000256" key="5">
    <source>
        <dbReference type="ARBA" id="ARBA00023136"/>
    </source>
</evidence>
<keyword evidence="8" id="KW-1185">Reference proteome</keyword>
<dbReference type="PRINTS" id="PR00885">
    <property type="entry name" value="BCTERIALGSPH"/>
</dbReference>
<accession>A0A1H9D4Y8</accession>
<feature type="transmembrane region" description="Helical" evidence="6">
    <location>
        <begin position="12"/>
        <end position="36"/>
    </location>
</feature>
<sequence>MSRSGPDHACGGFTLLEVVVVLFIVGIMVTFAVIAVGDGGRDRHIEQEMRRFVALIDLARDEGILTAEETALSVGRHGYGFLREYQVDARSYEWLPVPGDRPLQWRDLEGLGIELALFLEGQPVSLERAPAHPVPHVYLGISGEITPFELQWLTDQARTPRFVIRGHPGGRIEILEPADPHGRALQPWR</sequence>
<proteinExistence type="predicted"/>